<accession>A0AAE7E5R9</accession>
<reference evidence="2 3" key="1">
    <citation type="submission" date="2020-05" db="EMBL/GenBank/DDBJ databases">
        <title>Complete genome sequencing of Campylobacter and Arcobacter type strains.</title>
        <authorList>
            <person name="Miller W.G."/>
            <person name="Yee E."/>
        </authorList>
    </citation>
    <scope>NUCLEOTIDE SEQUENCE [LARGE SCALE GENOMIC DNA]</scope>
    <source>
        <strain evidence="2 3">LMG 25694</strain>
    </source>
</reference>
<protein>
    <submittedName>
        <fullName evidence="2">Uncharacterized protein</fullName>
    </submittedName>
</protein>
<proteinExistence type="predicted"/>
<evidence type="ECO:0000313" key="3">
    <source>
        <dbReference type="Proteomes" id="UP000503313"/>
    </source>
</evidence>
<dbReference type="EMBL" id="CP053835">
    <property type="protein sequence ID" value="QKF76612.1"/>
    <property type="molecule type" value="Genomic_DNA"/>
</dbReference>
<name>A0AAE7E5R9_9BACT</name>
<dbReference type="RefSeq" id="WP_014473261.1">
    <property type="nucleotide sequence ID" value="NZ_CP053835.1"/>
</dbReference>
<gene>
    <name evidence="2" type="ORF">ADFLV_0554</name>
</gene>
<sequence>MNYELLSKLSMEEAEKYKNEALILKKRNEILHNEIETLNLKIKKLEEEKQSLEKDIEAYKNALEFKEEKQKEHFTYYS</sequence>
<keyword evidence="3" id="KW-1185">Reference proteome</keyword>
<dbReference type="KEGG" id="adz:ADFLV_0554"/>
<dbReference type="Proteomes" id="UP000503313">
    <property type="component" value="Chromosome"/>
</dbReference>
<keyword evidence="1" id="KW-0175">Coiled coil</keyword>
<evidence type="ECO:0000313" key="2">
    <source>
        <dbReference type="EMBL" id="QKF76612.1"/>
    </source>
</evidence>
<evidence type="ECO:0000256" key="1">
    <source>
        <dbReference type="SAM" id="Coils"/>
    </source>
</evidence>
<dbReference type="AlphaFoldDB" id="A0AAE7E5R9"/>
<organism evidence="2 3">
    <name type="scientific">Arcobacter defluvii</name>
    <dbReference type="NCBI Taxonomy" id="873191"/>
    <lineage>
        <taxon>Bacteria</taxon>
        <taxon>Pseudomonadati</taxon>
        <taxon>Campylobacterota</taxon>
        <taxon>Epsilonproteobacteria</taxon>
        <taxon>Campylobacterales</taxon>
        <taxon>Arcobacteraceae</taxon>
        <taxon>Arcobacter</taxon>
    </lineage>
</organism>
<feature type="coiled-coil region" evidence="1">
    <location>
        <begin position="14"/>
        <end position="69"/>
    </location>
</feature>